<dbReference type="EMBL" id="CAJNIZ010045955">
    <property type="protein sequence ID" value="CAE7734746.1"/>
    <property type="molecule type" value="Genomic_DNA"/>
</dbReference>
<dbReference type="AlphaFoldDB" id="A0A812XNN6"/>
<dbReference type="SUPFAM" id="SSF48403">
    <property type="entry name" value="Ankyrin repeat"/>
    <property type="match status" value="1"/>
</dbReference>
<reference evidence="1" key="1">
    <citation type="submission" date="2021-02" db="EMBL/GenBank/DDBJ databases">
        <authorList>
            <person name="Dougan E. K."/>
            <person name="Rhodes N."/>
            <person name="Thang M."/>
            <person name="Chan C."/>
        </authorList>
    </citation>
    <scope>NUCLEOTIDE SEQUENCE</scope>
</reference>
<feature type="non-terminal residue" evidence="1">
    <location>
        <position position="307"/>
    </location>
</feature>
<name>A0A812XNN6_SYMPI</name>
<dbReference type="Gene3D" id="1.25.40.20">
    <property type="entry name" value="Ankyrin repeat-containing domain"/>
    <property type="match status" value="1"/>
</dbReference>
<sequence length="307" mass="33552">MACLQLPSSLRAAKCGDVKEYRRTIRSLRLHRTRLRREAPCWEPRSKSKLLCTWRGHGSPASRNSVSRASLFFSPAVASVVPAAELYLCRAEVTMMKMPVKWPSITSREGSTVSLKAQPWLPQEGRAAAAAAEAAQRCLSWTHRDQRLWKLPDPPSAALSPSEQQLANSFSEHPNYINQELTDERRARLLHELATSGRLPLGQFLGKEKMRVNHRLQVVNAAAQTPLHCAAASGSCAVAQELLVLLGHEVATIGAAAYTEEASMTGPETESSCDGCANAGPLRKLPQQRQALRECLSGALGRMNPDG</sequence>
<proteinExistence type="predicted"/>
<evidence type="ECO:0000313" key="2">
    <source>
        <dbReference type="Proteomes" id="UP000649617"/>
    </source>
</evidence>
<dbReference type="InterPro" id="IPR036770">
    <property type="entry name" value="Ankyrin_rpt-contain_sf"/>
</dbReference>
<evidence type="ECO:0000313" key="1">
    <source>
        <dbReference type="EMBL" id="CAE7734746.1"/>
    </source>
</evidence>
<comment type="caution">
    <text evidence="1">The sequence shown here is derived from an EMBL/GenBank/DDBJ whole genome shotgun (WGS) entry which is preliminary data.</text>
</comment>
<organism evidence="1 2">
    <name type="scientific">Symbiodinium pilosum</name>
    <name type="common">Dinoflagellate</name>
    <dbReference type="NCBI Taxonomy" id="2952"/>
    <lineage>
        <taxon>Eukaryota</taxon>
        <taxon>Sar</taxon>
        <taxon>Alveolata</taxon>
        <taxon>Dinophyceae</taxon>
        <taxon>Suessiales</taxon>
        <taxon>Symbiodiniaceae</taxon>
        <taxon>Symbiodinium</taxon>
    </lineage>
</organism>
<keyword evidence="2" id="KW-1185">Reference proteome</keyword>
<dbReference type="OrthoDB" id="10009520at2759"/>
<accession>A0A812XNN6</accession>
<protein>
    <submittedName>
        <fullName evidence="1">Uncharacterized protein</fullName>
    </submittedName>
</protein>
<dbReference type="Proteomes" id="UP000649617">
    <property type="component" value="Unassembled WGS sequence"/>
</dbReference>
<gene>
    <name evidence="1" type="ORF">SPIL2461_LOCUS21114</name>
</gene>